<sequence>MLSHVIFRVRRTRKASHCFSSYPRCDSHSPVVIVGGGPSGLLLSNLLACNHKVPNVVFEAQCVKTRFRHPQAHFLNTRTMEILKHCLPSVYKSVLLAMSPVDQWKSFRFVTDMSQKSPLAEVIHPVDRPLQANCDANGVLRDDVKRFTRNADLSVCSVGHLAQHTFGKILYDNACSHPESTLFYGTAVEKIAPLGDTRHIVETSDGQSISTDLLIAADGSSSKIRRTKGIDFRGDEALQHLMNVHVRLPPEDAARLHENGNHAMLYSTFSPEALSMVVCHSMGEYIIQIPFFHPYQSFQEDYSNDRLDQTIQAIFGEKVKKWEIVSSNSWVMSAQVAERYYTEDGVALIGDAAHVFPPAGGFGMNTGLQDAHNLAWKIAHAFHNRQISNPGLIRNLLKSYHDERQPIAKQNAALSIRNYKRLVKVIRSFYLDEDHAKLTLRMMDYMPMSRAKKRSMFLSCLKMVMLPLSGLRFESPYTRHIVSLLRKTLKSGAGLPLLFPSFEIGFGYSETSKKRVRQHTDSWASSPRLQQGYLLPHVLLEPISGQEKYDGLQFVDAASKKMLSSTDLPSQLKRTEHPCCVLLTVGMDNRIWDVADRIAERLGEGLQLPIEIVHLVDDEKKVAGSGNLFVCEARAGQTSPFSFLEDGRKPYSIVIRPDGHVACILRNHEDIGADLERITKSCHVVVAANVVMIHRKDIKMNNDATNNKAKNTINLTADGNTDSKKRKRVEVDREKTGDVVDLTADSPQKVPPQKKVNQTPHKVPLSKKEKKLSKGEEVKQMSQKASPGGKVNKTPQTAQAVQKNYEEATPAHVHPLWVALLKKYAVEEDPEYQLVCFDDGDRDAMNDWLRLKLIDTGLVVCRKSTGSKSEQSFLLSQIEALCRSFTVPLVSAPPNVFNPFVEENFDKLGKKDASRVLVICLKKVRKADNHQLEGIQNIVMADVLRIRAVTPPALPTIIKTIRTLDHAPPSVNANLDSSDGSQSALIIGIDNVRQLVAEGRPHLVLALRPKRVAKNPLVPILRDCVKKEIPFVLYRKAPFFTKFLEAQPGEIAACIINGHPRYAQVIQALVDDLRKDTMSGQTQRKMDESDTRPSTLTQEHLFDSKSMTEVQVDAAVEEKAVNASGPSIPKNISIPEIASEVGSPSGRSQSETHTNEDASTVGLSASEVDALRLEEQIYLLEAMLKNIADRRKSLQQEQDTAVADLREKEERVVRLVAKKKELLLTLGRKRKLQQQMTKLLAKAEQRLQMLTTTDEISLDDLVELAGSESTASLNRDTDKTFSYSSSSSVQEVRNTIEQHRSGHTLHLADIALDRLCTLWMSKRDPAFRLATFGSVLFTKEKIKSFLHINAMETLAVDKVANGWRWRRESMWNTCLDVRLIISDTWRSETRPISSDRISNSLLKSANDRFDPYIPICPYEIAGECQDEYCAYQHLQPRSFGRVLPREFLPLPHLLLSLVVEPEDELQLPAISKFQEKYRKGHAAISPTPQAGKAFEEDFILLPEVGLSSSDNANSGFEDYALLPVLEKYDIINKADKTWLSRKQMEQTTKDNVSFKKLLEGGDFHLDEQQESIFVELERAKTPIEALMFLVRLTKVVRLCIHAGRFDVSRAILDFSTEWSENLEKDRPSLGESTVGFSSIIVRIINKLEQRAFALETEPGDSVFQVAYRTQEHLAIISCLLEFVMPRIDDESIVNILRTLAAMEREVTHIDEVDGDQPLDRVFIYFLPDAVENDARQSISLQEYLPQFIRHMAKTRQLRRDVIAIKLPNKLVKDVIKPSLRWFEQFVERSLRLGQHTKDVLLMGVMLISQLILGTIEAVAIELKMDSHIEGVRNQILDVWVAVDKLLFSIQKSCSFFPSLEFLLSPVLAANVALGTTLSAYDRVVVRLEKCLGGYVPSPLSIVSEIMWSQLLQLEASLPKPADRIVALKGVYQLPLDVAELHELLALLITNYGVRPHHVVLANDWNLTSALIDQPIEEIGLVFQSIHERLVEDNLPQMEFKIFDRKLVSQGSRGPCSGVISPIPHSLLVIGTSINKLSLTRTGLKLLPDQFGIYFSCIESLDLSENDLEELPQSSFLIKTLKSMCVSKNKLARLPNTVDLPVISLFAAEDNKLRELPPSFLYCTELERLRLRGNPLEKSVWTLAAQLPKLFEFTSS</sequence>
<dbReference type="Gene3D" id="3.80.10.10">
    <property type="entry name" value="Ribonuclease Inhibitor"/>
    <property type="match status" value="1"/>
</dbReference>
<dbReference type="OrthoDB" id="1716816at2759"/>
<keyword evidence="2" id="KW-0274">FAD</keyword>
<protein>
    <recommendedName>
        <fullName evidence="9">FAD-binding domain-containing protein</fullName>
    </recommendedName>
</protein>
<keyword evidence="3" id="KW-0175">Coiled coil</keyword>
<feature type="domain" description="Putative zinc-finger" evidence="6">
    <location>
        <begin position="1415"/>
        <end position="1434"/>
    </location>
</feature>
<dbReference type="SUPFAM" id="SSF52058">
    <property type="entry name" value="L domain-like"/>
    <property type="match status" value="1"/>
</dbReference>
<evidence type="ECO:0000256" key="3">
    <source>
        <dbReference type="SAM" id="Coils"/>
    </source>
</evidence>
<dbReference type="InParanoid" id="A0A1Z5K199"/>
<dbReference type="InterPro" id="IPR019607">
    <property type="entry name" value="Putative_zinc-finger_domain"/>
</dbReference>
<dbReference type="SUPFAM" id="SSF51905">
    <property type="entry name" value="FAD/NAD(P)-binding domain"/>
    <property type="match status" value="1"/>
</dbReference>
<dbReference type="Gene3D" id="3.50.50.60">
    <property type="entry name" value="FAD/NAD(P)-binding domain"/>
    <property type="match status" value="1"/>
</dbReference>
<organism evidence="7 8">
    <name type="scientific">Fistulifera solaris</name>
    <name type="common">Oleaginous diatom</name>
    <dbReference type="NCBI Taxonomy" id="1519565"/>
    <lineage>
        <taxon>Eukaryota</taxon>
        <taxon>Sar</taxon>
        <taxon>Stramenopiles</taxon>
        <taxon>Ochrophyta</taxon>
        <taxon>Bacillariophyta</taxon>
        <taxon>Bacillariophyceae</taxon>
        <taxon>Bacillariophycidae</taxon>
        <taxon>Naviculales</taxon>
        <taxon>Naviculaceae</taxon>
        <taxon>Fistulifera</taxon>
    </lineage>
</organism>
<evidence type="ECO:0000256" key="2">
    <source>
        <dbReference type="ARBA" id="ARBA00022827"/>
    </source>
</evidence>
<feature type="domain" description="FAD-binding" evidence="5">
    <location>
        <begin position="30"/>
        <end position="412"/>
    </location>
</feature>
<evidence type="ECO:0000313" key="7">
    <source>
        <dbReference type="EMBL" id="GAX19922.1"/>
    </source>
</evidence>
<dbReference type="PANTHER" id="PTHR43004">
    <property type="entry name" value="TRK SYSTEM POTASSIUM UPTAKE PROTEIN"/>
    <property type="match status" value="1"/>
</dbReference>
<dbReference type="PANTHER" id="PTHR43004:SF6">
    <property type="entry name" value="FAD_NAD(P)-BINDING OXIDOREDUCTASE FAMILY PROTEIN"/>
    <property type="match status" value="1"/>
</dbReference>
<dbReference type="Gene3D" id="3.30.9.10">
    <property type="entry name" value="D-Amino Acid Oxidase, subunit A, domain 2"/>
    <property type="match status" value="1"/>
</dbReference>
<dbReference type="InterPro" id="IPR002938">
    <property type="entry name" value="FAD-bd"/>
</dbReference>
<dbReference type="InterPro" id="IPR032675">
    <property type="entry name" value="LRR_dom_sf"/>
</dbReference>
<dbReference type="GO" id="GO:0005739">
    <property type="term" value="C:mitochondrion"/>
    <property type="evidence" value="ECO:0007669"/>
    <property type="project" value="TreeGrafter"/>
</dbReference>
<dbReference type="Proteomes" id="UP000198406">
    <property type="component" value="Unassembled WGS sequence"/>
</dbReference>
<evidence type="ECO:0000259" key="6">
    <source>
        <dbReference type="Pfam" id="PF10650"/>
    </source>
</evidence>
<evidence type="ECO:0000256" key="1">
    <source>
        <dbReference type="ARBA" id="ARBA00022630"/>
    </source>
</evidence>
<gene>
    <name evidence="7" type="ORF">FisN_1Lh609</name>
</gene>
<dbReference type="EMBL" id="BDSP01000141">
    <property type="protein sequence ID" value="GAX19922.1"/>
    <property type="molecule type" value="Genomic_DNA"/>
</dbReference>
<name>A0A1Z5K199_FISSO</name>
<proteinExistence type="predicted"/>
<dbReference type="InterPro" id="IPR050641">
    <property type="entry name" value="RIFMO-like"/>
</dbReference>
<dbReference type="Pfam" id="PF01494">
    <property type="entry name" value="FAD_binding_3"/>
    <property type="match status" value="1"/>
</dbReference>
<accession>A0A1Z5K199</accession>
<feature type="region of interest" description="Disordered" evidence="4">
    <location>
        <begin position="1124"/>
        <end position="1161"/>
    </location>
</feature>
<evidence type="ECO:0000313" key="8">
    <source>
        <dbReference type="Proteomes" id="UP000198406"/>
    </source>
</evidence>
<feature type="coiled-coil region" evidence="3">
    <location>
        <begin position="1191"/>
        <end position="1253"/>
    </location>
</feature>
<feature type="compositionally biased region" description="Polar residues" evidence="4">
    <location>
        <begin position="1145"/>
        <end position="1161"/>
    </location>
</feature>
<feature type="compositionally biased region" description="Basic and acidic residues" evidence="4">
    <location>
        <begin position="729"/>
        <end position="738"/>
    </location>
</feature>
<dbReference type="GO" id="GO:0071949">
    <property type="term" value="F:FAD binding"/>
    <property type="evidence" value="ECO:0007669"/>
    <property type="project" value="InterPro"/>
</dbReference>
<dbReference type="GO" id="GO:0006744">
    <property type="term" value="P:ubiquinone biosynthetic process"/>
    <property type="evidence" value="ECO:0007669"/>
    <property type="project" value="TreeGrafter"/>
</dbReference>
<evidence type="ECO:0008006" key="9">
    <source>
        <dbReference type="Google" id="ProtNLM"/>
    </source>
</evidence>
<comment type="caution">
    <text evidence="7">The sequence shown here is derived from an EMBL/GenBank/DDBJ whole genome shotgun (WGS) entry which is preliminary data.</text>
</comment>
<dbReference type="InterPro" id="IPR001611">
    <property type="entry name" value="Leu-rich_rpt"/>
</dbReference>
<evidence type="ECO:0000259" key="5">
    <source>
        <dbReference type="Pfam" id="PF01494"/>
    </source>
</evidence>
<dbReference type="InterPro" id="IPR036188">
    <property type="entry name" value="FAD/NAD-bd_sf"/>
</dbReference>
<keyword evidence="1" id="KW-0285">Flavoprotein</keyword>
<dbReference type="GO" id="GO:0016709">
    <property type="term" value="F:oxidoreductase activity, acting on paired donors, with incorporation or reduction of molecular oxygen, NAD(P)H as one donor, and incorporation of one atom of oxygen"/>
    <property type="evidence" value="ECO:0007669"/>
    <property type="project" value="UniProtKB-ARBA"/>
</dbReference>
<feature type="region of interest" description="Disordered" evidence="4">
    <location>
        <begin position="709"/>
        <end position="794"/>
    </location>
</feature>
<evidence type="ECO:0000256" key="4">
    <source>
        <dbReference type="SAM" id="MobiDB-lite"/>
    </source>
</evidence>
<dbReference type="PRINTS" id="PR00420">
    <property type="entry name" value="RNGMNOXGNASE"/>
</dbReference>
<dbReference type="Pfam" id="PF10650">
    <property type="entry name" value="zf-C3H1"/>
    <property type="match status" value="1"/>
</dbReference>
<dbReference type="PROSITE" id="PS51450">
    <property type="entry name" value="LRR"/>
    <property type="match status" value="1"/>
</dbReference>
<reference evidence="7 8" key="1">
    <citation type="journal article" date="2015" name="Plant Cell">
        <title>Oil accumulation by the oleaginous diatom Fistulifera solaris as revealed by the genome and transcriptome.</title>
        <authorList>
            <person name="Tanaka T."/>
            <person name="Maeda Y."/>
            <person name="Veluchamy A."/>
            <person name="Tanaka M."/>
            <person name="Abida H."/>
            <person name="Marechal E."/>
            <person name="Bowler C."/>
            <person name="Muto M."/>
            <person name="Sunaga Y."/>
            <person name="Tanaka M."/>
            <person name="Yoshino T."/>
            <person name="Taniguchi T."/>
            <person name="Fukuda Y."/>
            <person name="Nemoto M."/>
            <person name="Matsumoto M."/>
            <person name="Wong P.S."/>
            <person name="Aburatani S."/>
            <person name="Fujibuchi W."/>
        </authorList>
    </citation>
    <scope>NUCLEOTIDE SEQUENCE [LARGE SCALE GENOMIC DNA]</scope>
    <source>
        <strain evidence="7 8">JPCC DA0580</strain>
    </source>
</reference>
<keyword evidence="8" id="KW-1185">Reference proteome</keyword>